<dbReference type="GO" id="GO:0004553">
    <property type="term" value="F:hydrolase activity, hydrolyzing O-glycosyl compounds"/>
    <property type="evidence" value="ECO:0007669"/>
    <property type="project" value="InterPro"/>
</dbReference>
<sequence length="389" mass="43694">MRNIISILTATRAEYGLLKPIILKLSKIEEFDIRIVVTGAHLSTEFGLTYNEIINDGFIIDRKIEILLSSDTPNAISKSMGLAMISFADYFEILKPDLLIVLGDRYETLAVAMAAMNQRIPIAHLYGGETTEGAVDESIRHALTKLSYLHFTSTDEYRRRVIQLGEHPSRVFTVGAIGIENLLNENLLSREELQNELKVDLSRDYCMVTFHPVTLENNTSMEQSKTLLEVCRKYKDFNFIFTKSNADTGGRIINQLIDIYTKNYDNIISFSSLGVTKYLSMVKYALIVIGNSSSGLIEAPSFGVPTINIGERQRGRIQASSVINCSPTSEDIKYSIDLAMSKSFIDEAKKTINPYGDGNTSDKIIDILKDFVLNKKIDVMKTFYDLEAE</sequence>
<dbReference type="PANTHER" id="PTHR43174">
    <property type="entry name" value="UDP-N-ACETYLGLUCOSAMINE 2-EPIMERASE"/>
    <property type="match status" value="1"/>
</dbReference>
<evidence type="ECO:0000313" key="3">
    <source>
        <dbReference type="Proteomes" id="UP001431532"/>
    </source>
</evidence>
<keyword evidence="3" id="KW-1185">Reference proteome</keyword>
<keyword evidence="2" id="KW-0326">Glycosidase</keyword>
<protein>
    <submittedName>
        <fullName evidence="2">UDP-N-acetylglucosamine 2-epimerase</fullName>
        <ecNumber evidence="2">3.2.1.183</ecNumber>
    </submittedName>
</protein>
<name>A0AAW6U352_9MOLU</name>
<dbReference type="Proteomes" id="UP001431532">
    <property type="component" value="Unassembled WGS sequence"/>
</dbReference>
<organism evidence="2 3">
    <name type="scientific">Peloplasma aerotolerans</name>
    <dbReference type="NCBI Taxonomy" id="3044389"/>
    <lineage>
        <taxon>Bacteria</taxon>
        <taxon>Bacillati</taxon>
        <taxon>Mycoplasmatota</taxon>
        <taxon>Mollicutes</taxon>
        <taxon>Acholeplasmatales</taxon>
        <taxon>Acholeplasmataceae</taxon>
        <taxon>Peloplasma</taxon>
    </lineage>
</organism>
<dbReference type="Gene3D" id="3.40.50.2000">
    <property type="entry name" value="Glycogen Phosphorylase B"/>
    <property type="match status" value="2"/>
</dbReference>
<accession>A0AAW6U352</accession>
<dbReference type="InterPro" id="IPR020004">
    <property type="entry name" value="UDP-GlcNAc_Epase"/>
</dbReference>
<reference evidence="2" key="1">
    <citation type="submission" date="2023-05" db="EMBL/GenBank/DDBJ databases">
        <title>Mariniplasma microaerophilum sp. nov., a novel anaerobic mollicute isolated from terrestrial mud volcano, Taman Peninsula, Russia.</title>
        <authorList>
            <person name="Khomyakova M.A."/>
            <person name="Merkel A.Y."/>
            <person name="Slobodkin A.I."/>
        </authorList>
    </citation>
    <scope>NUCLEOTIDE SEQUENCE</scope>
    <source>
        <strain evidence="2">M4Ah</strain>
    </source>
</reference>
<dbReference type="NCBIfam" id="TIGR03568">
    <property type="entry name" value="NeuC_NnaA"/>
    <property type="match status" value="1"/>
</dbReference>
<dbReference type="InterPro" id="IPR029767">
    <property type="entry name" value="WecB-like"/>
</dbReference>
<dbReference type="EMBL" id="JASCXW010000004">
    <property type="protein sequence ID" value="MDI6452393.1"/>
    <property type="molecule type" value="Genomic_DNA"/>
</dbReference>
<dbReference type="RefSeq" id="WP_282838808.1">
    <property type="nucleotide sequence ID" value="NZ_JASCXW010000004.1"/>
</dbReference>
<feature type="domain" description="UDP-N-acetylglucosamine 2-epimerase" evidence="1">
    <location>
        <begin position="25"/>
        <end position="369"/>
    </location>
</feature>
<dbReference type="GO" id="GO:0006047">
    <property type="term" value="P:UDP-N-acetylglucosamine metabolic process"/>
    <property type="evidence" value="ECO:0007669"/>
    <property type="project" value="InterPro"/>
</dbReference>
<dbReference type="PANTHER" id="PTHR43174:SF3">
    <property type="entry name" value="UDP-N-ACETYLGLUCOSAMINE 2-EPIMERASE"/>
    <property type="match status" value="1"/>
</dbReference>
<dbReference type="EC" id="3.2.1.183" evidence="2"/>
<dbReference type="InterPro" id="IPR003331">
    <property type="entry name" value="UDP_GlcNAc_Epimerase_2_dom"/>
</dbReference>
<evidence type="ECO:0000259" key="1">
    <source>
        <dbReference type="Pfam" id="PF02350"/>
    </source>
</evidence>
<gene>
    <name evidence="2" type="primary">neuC</name>
    <name evidence="2" type="ORF">QJ521_02345</name>
</gene>
<dbReference type="AlphaFoldDB" id="A0AAW6U352"/>
<proteinExistence type="predicted"/>
<dbReference type="Pfam" id="PF02350">
    <property type="entry name" value="Epimerase_2"/>
    <property type="match status" value="1"/>
</dbReference>
<evidence type="ECO:0000313" key="2">
    <source>
        <dbReference type="EMBL" id="MDI6452393.1"/>
    </source>
</evidence>
<comment type="caution">
    <text evidence="2">The sequence shown here is derived from an EMBL/GenBank/DDBJ whole genome shotgun (WGS) entry which is preliminary data.</text>
</comment>
<dbReference type="SUPFAM" id="SSF53756">
    <property type="entry name" value="UDP-Glycosyltransferase/glycogen phosphorylase"/>
    <property type="match status" value="1"/>
</dbReference>
<keyword evidence="2" id="KW-0378">Hydrolase</keyword>
<dbReference type="CDD" id="cd03786">
    <property type="entry name" value="GTB_UDP-GlcNAc_2-Epimerase"/>
    <property type="match status" value="1"/>
</dbReference>